<dbReference type="EMBL" id="LNIX01000046">
    <property type="protein sequence ID" value="OXA38438.1"/>
    <property type="molecule type" value="Genomic_DNA"/>
</dbReference>
<dbReference type="InterPro" id="IPR052192">
    <property type="entry name" value="Insect_Ionotropic_Sensory_Rcpt"/>
</dbReference>
<dbReference type="GO" id="GO:0005886">
    <property type="term" value="C:plasma membrane"/>
    <property type="evidence" value="ECO:0007669"/>
    <property type="project" value="UniProtKB-SubCell"/>
</dbReference>
<keyword evidence="10" id="KW-1185">Reference proteome</keyword>
<accession>A0A226D0V7</accession>
<evidence type="ECO:0000256" key="8">
    <source>
        <dbReference type="SAM" id="Phobius"/>
    </source>
</evidence>
<proteinExistence type="predicted"/>
<evidence type="ECO:0000256" key="1">
    <source>
        <dbReference type="ARBA" id="ARBA00004651"/>
    </source>
</evidence>
<keyword evidence="3 8" id="KW-0812">Transmembrane</keyword>
<evidence type="ECO:0000313" key="10">
    <source>
        <dbReference type="Proteomes" id="UP000198287"/>
    </source>
</evidence>
<evidence type="ECO:0000256" key="7">
    <source>
        <dbReference type="ARBA" id="ARBA00023180"/>
    </source>
</evidence>
<comment type="subcellular location">
    <subcellularLocation>
        <location evidence="1">Cell membrane</location>
        <topology evidence="1">Multi-pass membrane protein</topology>
    </subcellularLocation>
</comment>
<keyword evidence="6" id="KW-0675">Receptor</keyword>
<dbReference type="Proteomes" id="UP000198287">
    <property type="component" value="Unassembled WGS sequence"/>
</dbReference>
<dbReference type="OrthoDB" id="8299140at2759"/>
<keyword evidence="7" id="KW-0325">Glycoprotein</keyword>
<keyword evidence="5 8" id="KW-0472">Membrane</keyword>
<keyword evidence="4 8" id="KW-1133">Transmembrane helix</keyword>
<dbReference type="PANTHER" id="PTHR42643">
    <property type="entry name" value="IONOTROPIC RECEPTOR 20A-RELATED"/>
    <property type="match status" value="1"/>
</dbReference>
<name>A0A226D0V7_FOLCA</name>
<organism evidence="9 10">
    <name type="scientific">Folsomia candida</name>
    <name type="common">Springtail</name>
    <dbReference type="NCBI Taxonomy" id="158441"/>
    <lineage>
        <taxon>Eukaryota</taxon>
        <taxon>Metazoa</taxon>
        <taxon>Ecdysozoa</taxon>
        <taxon>Arthropoda</taxon>
        <taxon>Hexapoda</taxon>
        <taxon>Collembola</taxon>
        <taxon>Entomobryomorpha</taxon>
        <taxon>Isotomoidea</taxon>
        <taxon>Isotomidae</taxon>
        <taxon>Proisotominae</taxon>
        <taxon>Folsomia</taxon>
    </lineage>
</organism>
<evidence type="ECO:0000256" key="6">
    <source>
        <dbReference type="ARBA" id="ARBA00023170"/>
    </source>
</evidence>
<evidence type="ECO:0000256" key="3">
    <source>
        <dbReference type="ARBA" id="ARBA00022692"/>
    </source>
</evidence>
<keyword evidence="2" id="KW-1003">Cell membrane</keyword>
<sequence length="677" mass="78338">MSKYHSQQTLAWQMKYDTFPSIDIFNSRLSPCQFVFIIFENQNPPNYRITHWLQISIDYHHYFTEGWGNARNHYFLKNTNAVITLVTDRPMSELLPYLLKQICTTLPCQIFIIEAQSSRYFKICSAPQVKTYQDLNNSNLRIRCLPQIYLNGGNYIDIVDKLESKWEEWCIVKSPEQELIVATDKSNQMYVKRSILQLALDIFSTTNLTLTNTKMCKHKRHVQLKFTEANPPAWWVEMAINKNEVTLIFTDVEGYQFLTCHAEPYISFYFYLTPFQTEVWVALGVSICTIVAIMVVVHNFVNQKEKQPFSPWMFVLATIFEEGGFIPSKLEKSTFFRILLGIWSIMSVTLTNGYNGIMISELNSPLQLARPEKFDDLICQSGGIYSDQAQIREQSWRNLTQFFMLVHEISFGGFNSLQYRTSQSNGNDKCYKLLSVLQRNTWVAELPEFLSSLFELANKFLWSRLKYLPHLETFKVLDLFNVKHSFYPSGITQDTNASTIKQKIEREVVQCGKSVFMARSSELHLENKFLSRKYLGTKFFISDDVVQRFPSGIAFQFALRSRVVKGFKNVVDAGIWTHVEKEELGRKNVNRSQVVVMKQSNIVLTNIATLSGSLPTVFILASGFICVAIFVFIIECRSRIGPFIRNIRYFYLAHRRKCCLKSASLQSNTSVVDAVGR</sequence>
<protein>
    <submittedName>
        <fullName evidence="9">Uncharacterized protein</fullName>
    </submittedName>
</protein>
<dbReference type="AlphaFoldDB" id="A0A226D0V7"/>
<comment type="caution">
    <text evidence="9">The sequence shown here is derived from an EMBL/GenBank/DDBJ whole genome shotgun (WGS) entry which is preliminary data.</text>
</comment>
<feature type="transmembrane region" description="Helical" evidence="8">
    <location>
        <begin position="335"/>
        <end position="354"/>
    </location>
</feature>
<reference evidence="9 10" key="1">
    <citation type="submission" date="2015-12" db="EMBL/GenBank/DDBJ databases">
        <title>The genome of Folsomia candida.</title>
        <authorList>
            <person name="Faddeeva A."/>
            <person name="Derks M.F."/>
            <person name="Anvar Y."/>
            <person name="Smit S."/>
            <person name="Van Straalen N."/>
            <person name="Roelofs D."/>
        </authorList>
    </citation>
    <scope>NUCLEOTIDE SEQUENCE [LARGE SCALE GENOMIC DNA]</scope>
    <source>
        <strain evidence="9 10">VU population</strain>
        <tissue evidence="9">Whole body</tissue>
    </source>
</reference>
<evidence type="ECO:0000256" key="4">
    <source>
        <dbReference type="ARBA" id="ARBA00022989"/>
    </source>
</evidence>
<feature type="transmembrane region" description="Helical" evidence="8">
    <location>
        <begin position="614"/>
        <end position="634"/>
    </location>
</feature>
<evidence type="ECO:0000256" key="2">
    <source>
        <dbReference type="ARBA" id="ARBA00022475"/>
    </source>
</evidence>
<dbReference type="Gene3D" id="1.10.287.70">
    <property type="match status" value="1"/>
</dbReference>
<dbReference type="PANTHER" id="PTHR42643:SF30">
    <property type="entry name" value="IONOTROPIC RECEPTOR 40A-RELATED"/>
    <property type="match status" value="1"/>
</dbReference>
<feature type="transmembrane region" description="Helical" evidence="8">
    <location>
        <begin position="279"/>
        <end position="301"/>
    </location>
</feature>
<gene>
    <name evidence="9" type="ORF">Fcan01_26789</name>
</gene>
<evidence type="ECO:0000256" key="5">
    <source>
        <dbReference type="ARBA" id="ARBA00023136"/>
    </source>
</evidence>
<evidence type="ECO:0000313" key="9">
    <source>
        <dbReference type="EMBL" id="OXA38438.1"/>
    </source>
</evidence>